<dbReference type="Gene3D" id="3.40.1170.60">
    <property type="match status" value="1"/>
</dbReference>
<evidence type="ECO:0000256" key="1">
    <source>
        <dbReference type="ARBA" id="ARBA00001946"/>
    </source>
</evidence>
<keyword evidence="6" id="KW-0963">Cytoplasm</keyword>
<dbReference type="InterPro" id="IPR050116">
    <property type="entry name" value="DNA_polymerase-Y"/>
</dbReference>
<organism evidence="18">
    <name type="scientific">marine metagenome</name>
    <dbReference type="NCBI Taxonomy" id="408172"/>
    <lineage>
        <taxon>unclassified sequences</taxon>
        <taxon>metagenomes</taxon>
        <taxon>ecological metagenomes</taxon>
    </lineage>
</organism>
<keyword evidence="14" id="KW-0238">DNA-binding</keyword>
<evidence type="ECO:0000256" key="14">
    <source>
        <dbReference type="ARBA" id="ARBA00023125"/>
    </source>
</evidence>
<keyword evidence="8" id="KW-0548">Nucleotidyltransferase</keyword>
<dbReference type="NCBIfam" id="NF002677">
    <property type="entry name" value="PRK02406.1"/>
    <property type="match status" value="1"/>
</dbReference>
<dbReference type="SUPFAM" id="SSF56672">
    <property type="entry name" value="DNA/RNA polymerases"/>
    <property type="match status" value="1"/>
</dbReference>
<evidence type="ECO:0000256" key="15">
    <source>
        <dbReference type="ARBA" id="ARBA00023204"/>
    </source>
</evidence>
<keyword evidence="5" id="KW-0515">Mutator protein</keyword>
<dbReference type="GO" id="GO:0006281">
    <property type="term" value="P:DNA repair"/>
    <property type="evidence" value="ECO:0007669"/>
    <property type="project" value="UniProtKB-KW"/>
</dbReference>
<accession>A0A382H3M4</accession>
<dbReference type="Gene3D" id="3.30.70.270">
    <property type="match status" value="1"/>
</dbReference>
<dbReference type="Pfam" id="PF00817">
    <property type="entry name" value="IMS"/>
    <property type="match status" value="1"/>
</dbReference>
<dbReference type="PANTHER" id="PTHR11076">
    <property type="entry name" value="DNA REPAIR POLYMERASE UMUC / TRANSFERASE FAMILY MEMBER"/>
    <property type="match status" value="1"/>
</dbReference>
<evidence type="ECO:0000256" key="7">
    <source>
        <dbReference type="ARBA" id="ARBA00022679"/>
    </source>
</evidence>
<protein>
    <recommendedName>
        <fullName evidence="4">DNA-directed DNA polymerase</fullName>
        <ecNumber evidence="4">2.7.7.7</ecNumber>
    </recommendedName>
</protein>
<evidence type="ECO:0000259" key="17">
    <source>
        <dbReference type="PROSITE" id="PS50173"/>
    </source>
</evidence>
<reference evidence="18" key="1">
    <citation type="submission" date="2018-05" db="EMBL/GenBank/DDBJ databases">
        <authorList>
            <person name="Lanie J.A."/>
            <person name="Ng W.-L."/>
            <person name="Kazmierczak K.M."/>
            <person name="Andrzejewski T.M."/>
            <person name="Davidsen T.M."/>
            <person name="Wayne K.J."/>
            <person name="Tettelin H."/>
            <person name="Glass J.I."/>
            <person name="Rusch D."/>
            <person name="Podicherti R."/>
            <person name="Tsui H.-C.T."/>
            <person name="Winkler M.E."/>
        </authorList>
    </citation>
    <scope>NUCLEOTIDE SEQUENCE</scope>
</reference>
<feature type="domain" description="UmuC" evidence="17">
    <location>
        <begin position="5"/>
        <end position="186"/>
    </location>
</feature>
<comment type="cofactor">
    <cofactor evidence="1">
        <name>Mg(2+)</name>
        <dbReference type="ChEBI" id="CHEBI:18420"/>
    </cofactor>
</comment>
<keyword evidence="10" id="KW-0479">Metal-binding</keyword>
<sequence length="263" mass="29253">MQRKIIHVDMDCFYAAVEMRNNPLFRDIPLAVGGAADRRGVISTCNYIAREFGVHSAMATSYAIRLCPNLTVVPGRMQYYKEISGQIRDIFRRYTDIVEPLSLDEAYLDVSEADHCRSSATLMAEEIRTSIRRELDLTASAGVAPNKFIAKICSDLNKPDGQYVVAPNEVDDFVKDLRLGKIPGVGKVTEKRLEDMGLSTCADIRALGEEEAIRKLGNLGSLLFKRAYGIDDRELTTTWIRKSLSVEKTFPADIPAAELAVEA</sequence>
<comment type="subcellular location">
    <subcellularLocation>
        <location evidence="2">Cytoplasm</location>
    </subcellularLocation>
</comment>
<dbReference type="Pfam" id="PF11798">
    <property type="entry name" value="IMS_HHH"/>
    <property type="match status" value="1"/>
</dbReference>
<keyword evidence="13" id="KW-0239">DNA-directed DNA polymerase</keyword>
<dbReference type="GO" id="GO:0009432">
    <property type="term" value="P:SOS response"/>
    <property type="evidence" value="ECO:0007669"/>
    <property type="project" value="TreeGrafter"/>
</dbReference>
<name>A0A382H3M4_9ZZZZ</name>
<evidence type="ECO:0000256" key="11">
    <source>
        <dbReference type="ARBA" id="ARBA00022763"/>
    </source>
</evidence>
<comment type="catalytic activity">
    <reaction evidence="16">
        <text>DNA(n) + a 2'-deoxyribonucleoside 5'-triphosphate = DNA(n+1) + diphosphate</text>
        <dbReference type="Rhea" id="RHEA:22508"/>
        <dbReference type="Rhea" id="RHEA-COMP:17339"/>
        <dbReference type="Rhea" id="RHEA-COMP:17340"/>
        <dbReference type="ChEBI" id="CHEBI:33019"/>
        <dbReference type="ChEBI" id="CHEBI:61560"/>
        <dbReference type="ChEBI" id="CHEBI:173112"/>
        <dbReference type="EC" id="2.7.7.7"/>
    </reaction>
</comment>
<evidence type="ECO:0000256" key="4">
    <source>
        <dbReference type="ARBA" id="ARBA00012417"/>
    </source>
</evidence>
<evidence type="ECO:0000256" key="5">
    <source>
        <dbReference type="ARBA" id="ARBA00022457"/>
    </source>
</evidence>
<keyword evidence="7" id="KW-0808">Transferase</keyword>
<feature type="non-terminal residue" evidence="18">
    <location>
        <position position="263"/>
    </location>
</feature>
<dbReference type="GO" id="GO:0046872">
    <property type="term" value="F:metal ion binding"/>
    <property type="evidence" value="ECO:0007669"/>
    <property type="project" value="UniProtKB-KW"/>
</dbReference>
<dbReference type="InterPro" id="IPR024728">
    <property type="entry name" value="PolY_HhH_motif"/>
</dbReference>
<evidence type="ECO:0000256" key="16">
    <source>
        <dbReference type="ARBA" id="ARBA00049244"/>
    </source>
</evidence>
<evidence type="ECO:0000256" key="6">
    <source>
        <dbReference type="ARBA" id="ARBA00022490"/>
    </source>
</evidence>
<dbReference type="CDD" id="cd03586">
    <property type="entry name" value="PolY_Pol_IV_kappa"/>
    <property type="match status" value="1"/>
</dbReference>
<dbReference type="PANTHER" id="PTHR11076:SF33">
    <property type="entry name" value="DNA POLYMERASE KAPPA"/>
    <property type="match status" value="1"/>
</dbReference>
<dbReference type="GO" id="GO:0042276">
    <property type="term" value="P:error-prone translesion synthesis"/>
    <property type="evidence" value="ECO:0007669"/>
    <property type="project" value="TreeGrafter"/>
</dbReference>
<evidence type="ECO:0000256" key="2">
    <source>
        <dbReference type="ARBA" id="ARBA00004496"/>
    </source>
</evidence>
<keyword evidence="9" id="KW-0235">DNA replication</keyword>
<dbReference type="AlphaFoldDB" id="A0A382H3M4"/>
<dbReference type="Gene3D" id="1.10.150.20">
    <property type="entry name" value="5' to 3' exonuclease, C-terminal subdomain"/>
    <property type="match status" value="1"/>
</dbReference>
<dbReference type="EC" id="2.7.7.7" evidence="4"/>
<comment type="similarity">
    <text evidence="3">Belongs to the DNA polymerase type-Y family.</text>
</comment>
<gene>
    <name evidence="18" type="ORF">METZ01_LOCUS234734</name>
</gene>
<proteinExistence type="inferred from homology"/>
<dbReference type="GO" id="GO:0003677">
    <property type="term" value="F:DNA binding"/>
    <property type="evidence" value="ECO:0007669"/>
    <property type="project" value="UniProtKB-KW"/>
</dbReference>
<dbReference type="EMBL" id="UINC01058980">
    <property type="protein sequence ID" value="SVB81880.1"/>
    <property type="molecule type" value="Genomic_DNA"/>
</dbReference>
<evidence type="ECO:0000313" key="18">
    <source>
        <dbReference type="EMBL" id="SVB81880.1"/>
    </source>
</evidence>
<dbReference type="GO" id="GO:0003887">
    <property type="term" value="F:DNA-directed DNA polymerase activity"/>
    <property type="evidence" value="ECO:0007669"/>
    <property type="project" value="UniProtKB-KW"/>
</dbReference>
<dbReference type="GO" id="GO:0005829">
    <property type="term" value="C:cytosol"/>
    <property type="evidence" value="ECO:0007669"/>
    <property type="project" value="TreeGrafter"/>
</dbReference>
<evidence type="ECO:0000256" key="3">
    <source>
        <dbReference type="ARBA" id="ARBA00010945"/>
    </source>
</evidence>
<dbReference type="PROSITE" id="PS50173">
    <property type="entry name" value="UMUC"/>
    <property type="match status" value="1"/>
</dbReference>
<keyword evidence="15" id="KW-0234">DNA repair</keyword>
<dbReference type="GO" id="GO:0006260">
    <property type="term" value="P:DNA replication"/>
    <property type="evidence" value="ECO:0007669"/>
    <property type="project" value="UniProtKB-KW"/>
</dbReference>
<evidence type="ECO:0000256" key="13">
    <source>
        <dbReference type="ARBA" id="ARBA00022932"/>
    </source>
</evidence>
<evidence type="ECO:0000256" key="9">
    <source>
        <dbReference type="ARBA" id="ARBA00022705"/>
    </source>
</evidence>
<evidence type="ECO:0000256" key="10">
    <source>
        <dbReference type="ARBA" id="ARBA00022723"/>
    </source>
</evidence>
<keyword evidence="12" id="KW-0460">Magnesium</keyword>
<dbReference type="InterPro" id="IPR043502">
    <property type="entry name" value="DNA/RNA_pol_sf"/>
</dbReference>
<evidence type="ECO:0000256" key="8">
    <source>
        <dbReference type="ARBA" id="ARBA00022695"/>
    </source>
</evidence>
<keyword evidence="11" id="KW-0227">DNA damage</keyword>
<dbReference type="InterPro" id="IPR043128">
    <property type="entry name" value="Rev_trsase/Diguanyl_cyclase"/>
</dbReference>
<evidence type="ECO:0000256" key="12">
    <source>
        <dbReference type="ARBA" id="ARBA00022842"/>
    </source>
</evidence>
<dbReference type="InterPro" id="IPR022880">
    <property type="entry name" value="DNApol_IV"/>
</dbReference>
<dbReference type="InterPro" id="IPR001126">
    <property type="entry name" value="UmuC"/>
</dbReference>
<dbReference type="FunFam" id="3.40.1170.60:FF:000001">
    <property type="entry name" value="DNA polymerase IV"/>
    <property type="match status" value="1"/>
</dbReference>